<feature type="domain" description="Carboxylesterase type B" evidence="2">
    <location>
        <begin position="16"/>
        <end position="142"/>
    </location>
</feature>
<feature type="region of interest" description="Disordered" evidence="1">
    <location>
        <begin position="1"/>
        <end position="25"/>
    </location>
</feature>
<protein>
    <recommendedName>
        <fullName evidence="2">Carboxylesterase type B domain-containing protein</fullName>
    </recommendedName>
</protein>
<proteinExistence type="predicted"/>
<reference evidence="3" key="1">
    <citation type="submission" date="2023-06" db="EMBL/GenBank/DDBJ databases">
        <authorList>
            <person name="Delattre M."/>
        </authorList>
    </citation>
    <scope>NUCLEOTIDE SEQUENCE</scope>
    <source>
        <strain evidence="3">AF72</strain>
    </source>
</reference>
<gene>
    <name evidence="3" type="ORF">MSPICULIGERA_LOCUS9763</name>
</gene>
<dbReference type="EMBL" id="CATQJA010002558">
    <property type="protein sequence ID" value="CAJ0571354.1"/>
    <property type="molecule type" value="Genomic_DNA"/>
</dbReference>
<accession>A0AA36CMJ2</accession>
<name>A0AA36CMJ2_9BILA</name>
<evidence type="ECO:0000259" key="2">
    <source>
        <dbReference type="Pfam" id="PF00135"/>
    </source>
</evidence>
<dbReference type="SUPFAM" id="SSF53474">
    <property type="entry name" value="alpha/beta-Hydrolases"/>
    <property type="match status" value="1"/>
</dbReference>
<comment type="caution">
    <text evidence="3">The sequence shown here is derived from an EMBL/GenBank/DDBJ whole genome shotgun (WGS) entry which is preliminary data.</text>
</comment>
<feature type="non-terminal residue" evidence="3">
    <location>
        <position position="156"/>
    </location>
</feature>
<dbReference type="Pfam" id="PF00135">
    <property type="entry name" value="COesterase"/>
    <property type="match status" value="1"/>
</dbReference>
<dbReference type="PROSITE" id="PS00941">
    <property type="entry name" value="CARBOXYLESTERASE_B_2"/>
    <property type="match status" value="1"/>
</dbReference>
<dbReference type="InterPro" id="IPR019819">
    <property type="entry name" value="Carboxylesterase_B_CS"/>
</dbReference>
<sequence>MGSVGSLASRGDVLPAPRVETQNGSVQGRRIQLKNGIQCDMFQGIPYAQPPVGELRFRKPQPAKRWEGVLKCTRYRNRSLQSDMFWEKLTQSASCSEDCLYLNVFAPAVDGEKTYPVLFYIHGGGFVMDSPARLVPKKLCKYVFHNFINTLSICGF</sequence>
<evidence type="ECO:0000256" key="1">
    <source>
        <dbReference type="SAM" id="MobiDB-lite"/>
    </source>
</evidence>
<dbReference type="InterPro" id="IPR029058">
    <property type="entry name" value="AB_hydrolase_fold"/>
</dbReference>
<dbReference type="PANTHER" id="PTHR44590">
    <property type="entry name" value="CARBOXYLIC ESTER HYDROLASE-RELATED"/>
    <property type="match status" value="1"/>
</dbReference>
<organism evidence="3 4">
    <name type="scientific">Mesorhabditis spiculigera</name>
    <dbReference type="NCBI Taxonomy" id="96644"/>
    <lineage>
        <taxon>Eukaryota</taxon>
        <taxon>Metazoa</taxon>
        <taxon>Ecdysozoa</taxon>
        <taxon>Nematoda</taxon>
        <taxon>Chromadorea</taxon>
        <taxon>Rhabditida</taxon>
        <taxon>Rhabditina</taxon>
        <taxon>Rhabditomorpha</taxon>
        <taxon>Rhabditoidea</taxon>
        <taxon>Rhabditidae</taxon>
        <taxon>Mesorhabditinae</taxon>
        <taxon>Mesorhabditis</taxon>
    </lineage>
</organism>
<evidence type="ECO:0000313" key="3">
    <source>
        <dbReference type="EMBL" id="CAJ0571354.1"/>
    </source>
</evidence>
<dbReference type="Gene3D" id="3.40.50.1820">
    <property type="entry name" value="alpha/beta hydrolase"/>
    <property type="match status" value="1"/>
</dbReference>
<dbReference type="AlphaFoldDB" id="A0AA36CMJ2"/>
<dbReference type="PANTHER" id="PTHR44590:SF4">
    <property type="entry name" value="CARBOXYLIC ESTER HYDROLASE"/>
    <property type="match status" value="1"/>
</dbReference>
<evidence type="ECO:0000313" key="4">
    <source>
        <dbReference type="Proteomes" id="UP001177023"/>
    </source>
</evidence>
<dbReference type="Proteomes" id="UP001177023">
    <property type="component" value="Unassembled WGS sequence"/>
</dbReference>
<keyword evidence="4" id="KW-1185">Reference proteome</keyword>
<dbReference type="InterPro" id="IPR002018">
    <property type="entry name" value="CarbesteraseB"/>
</dbReference>